<dbReference type="PANTHER" id="PTHR34773:SF1">
    <property type="entry name" value="FLAGELLAR SECRETION CHAPERONE FLIS"/>
    <property type="match status" value="1"/>
</dbReference>
<accession>A0AAV4LCL9</accession>
<dbReference type="GO" id="GO:0044780">
    <property type="term" value="P:bacterial-type flagellum assembly"/>
    <property type="evidence" value="ECO:0007669"/>
    <property type="project" value="InterPro"/>
</dbReference>
<evidence type="ECO:0000313" key="8">
    <source>
        <dbReference type="Proteomes" id="UP001057291"/>
    </source>
</evidence>
<dbReference type="PANTHER" id="PTHR34773">
    <property type="entry name" value="FLAGELLAR SECRETION CHAPERONE FLIS"/>
    <property type="match status" value="1"/>
</dbReference>
<dbReference type="InterPro" id="IPR036584">
    <property type="entry name" value="FliS_sf"/>
</dbReference>
<keyword evidence="3 6" id="KW-0963">Cytoplasm</keyword>
<comment type="caution">
    <text evidence="7">The sequence shown here is derived from an EMBL/GenBank/DDBJ whole genome shotgun (WGS) entry which is preliminary data.</text>
</comment>
<comment type="subcellular location">
    <subcellularLocation>
        <location evidence="1 6">Cytoplasm</location>
        <location evidence="1 6">Cytosol</location>
    </subcellularLocation>
</comment>
<dbReference type="Gene3D" id="1.20.120.340">
    <property type="entry name" value="Flagellar protein FliS"/>
    <property type="match status" value="1"/>
</dbReference>
<dbReference type="PIRSF" id="PIRSF039090">
    <property type="entry name" value="Flis"/>
    <property type="match status" value="1"/>
</dbReference>
<organism evidence="7 8">
    <name type="scientific">Collibacillus ludicampi</name>
    <dbReference type="NCBI Taxonomy" id="2771369"/>
    <lineage>
        <taxon>Bacteria</taxon>
        <taxon>Bacillati</taxon>
        <taxon>Bacillota</taxon>
        <taxon>Bacilli</taxon>
        <taxon>Bacillales</taxon>
        <taxon>Alicyclobacillaceae</taxon>
        <taxon>Collibacillus</taxon>
    </lineage>
</organism>
<sequence>MKGIQAYQQSSVQTSPSKLLLMLFDGFIRFCKQGQLMMKENRLDQANHWIVKAQNILVELMTTLNRKVAPELCENLYALYDFMYRHLVEANIKKDPSMIDDVIKLGTELRDTFQQASIQVAKEKSNK</sequence>
<keyword evidence="8" id="KW-1185">Reference proteome</keyword>
<dbReference type="RefSeq" id="WP_282198694.1">
    <property type="nucleotide sequence ID" value="NZ_BOQE01000001.1"/>
</dbReference>
<keyword evidence="5" id="KW-0143">Chaperone</keyword>
<protein>
    <recommendedName>
        <fullName evidence="6">Flagellar secretion chaperone FliS</fullName>
    </recommendedName>
</protein>
<keyword evidence="7" id="KW-0282">Flagellum</keyword>
<proteinExistence type="inferred from homology"/>
<evidence type="ECO:0000256" key="6">
    <source>
        <dbReference type="PIRNR" id="PIRNR039090"/>
    </source>
</evidence>
<evidence type="ECO:0000256" key="5">
    <source>
        <dbReference type="ARBA" id="ARBA00023186"/>
    </source>
</evidence>
<keyword evidence="7" id="KW-0969">Cilium</keyword>
<dbReference type="NCBIfam" id="TIGR00208">
    <property type="entry name" value="fliS"/>
    <property type="match status" value="1"/>
</dbReference>
<keyword evidence="4 6" id="KW-1005">Bacterial flagellum biogenesis</keyword>
<evidence type="ECO:0000256" key="4">
    <source>
        <dbReference type="ARBA" id="ARBA00022795"/>
    </source>
</evidence>
<dbReference type="AlphaFoldDB" id="A0AAV4LCL9"/>
<dbReference type="InterPro" id="IPR003713">
    <property type="entry name" value="FliS"/>
</dbReference>
<dbReference type="SUPFAM" id="SSF101116">
    <property type="entry name" value="Flagellar export chaperone FliS"/>
    <property type="match status" value="1"/>
</dbReference>
<dbReference type="Proteomes" id="UP001057291">
    <property type="component" value="Unassembled WGS sequence"/>
</dbReference>
<evidence type="ECO:0000256" key="1">
    <source>
        <dbReference type="ARBA" id="ARBA00004514"/>
    </source>
</evidence>
<dbReference type="CDD" id="cd16098">
    <property type="entry name" value="FliS"/>
    <property type="match status" value="1"/>
</dbReference>
<evidence type="ECO:0000256" key="3">
    <source>
        <dbReference type="ARBA" id="ARBA00022490"/>
    </source>
</evidence>
<dbReference type="EMBL" id="BOQE01000001">
    <property type="protein sequence ID" value="GIM45496.1"/>
    <property type="molecule type" value="Genomic_DNA"/>
</dbReference>
<comment type="similarity">
    <text evidence="2 6">Belongs to the FliS family.</text>
</comment>
<gene>
    <name evidence="7" type="ORF">DNHGIG_10450</name>
</gene>
<dbReference type="GO" id="GO:0005829">
    <property type="term" value="C:cytosol"/>
    <property type="evidence" value="ECO:0007669"/>
    <property type="project" value="UniProtKB-SubCell"/>
</dbReference>
<dbReference type="Pfam" id="PF02561">
    <property type="entry name" value="FliS"/>
    <property type="match status" value="1"/>
</dbReference>
<keyword evidence="7" id="KW-0966">Cell projection</keyword>
<evidence type="ECO:0000313" key="7">
    <source>
        <dbReference type="EMBL" id="GIM45496.1"/>
    </source>
</evidence>
<dbReference type="GO" id="GO:0071973">
    <property type="term" value="P:bacterial-type flagellum-dependent cell motility"/>
    <property type="evidence" value="ECO:0007669"/>
    <property type="project" value="TreeGrafter"/>
</dbReference>
<evidence type="ECO:0000256" key="2">
    <source>
        <dbReference type="ARBA" id="ARBA00008787"/>
    </source>
</evidence>
<name>A0AAV4LCL9_9BACL</name>
<reference evidence="7" key="1">
    <citation type="journal article" date="2023" name="Int. J. Syst. Evol. Microbiol.">
        <title>Collibacillus ludicampi gen. nov., sp. nov., a new soil bacterium of the family Alicyclobacillaceae.</title>
        <authorList>
            <person name="Jojima T."/>
            <person name="Ioku Y."/>
            <person name="Fukuta Y."/>
            <person name="Shirasaka N."/>
            <person name="Matsumura Y."/>
            <person name="Mori M."/>
        </authorList>
    </citation>
    <scope>NUCLEOTIDE SEQUENCE</scope>
    <source>
        <strain evidence="7">TP075</strain>
    </source>
</reference>